<comment type="caution">
    <text evidence="1">The sequence shown here is derived from an EMBL/GenBank/DDBJ whole genome shotgun (WGS) entry which is preliminary data.</text>
</comment>
<gene>
    <name evidence="1" type="ORF">Vretifemale_11183</name>
</gene>
<dbReference type="EMBL" id="BNCP01000023">
    <property type="protein sequence ID" value="GIL82321.1"/>
    <property type="molecule type" value="Genomic_DNA"/>
</dbReference>
<dbReference type="AlphaFoldDB" id="A0A8J4CI64"/>
<reference evidence="1" key="1">
    <citation type="journal article" date="2021" name="Proc. Natl. Acad. Sci. U.S.A.">
        <title>Three genomes in the algal genus Volvox reveal the fate of a haploid sex-determining region after a transition to homothallism.</title>
        <authorList>
            <person name="Yamamoto K."/>
            <person name="Hamaji T."/>
            <person name="Kawai-Toyooka H."/>
            <person name="Matsuzaki R."/>
            <person name="Takahashi F."/>
            <person name="Nishimura Y."/>
            <person name="Kawachi M."/>
            <person name="Noguchi H."/>
            <person name="Minakuchi Y."/>
            <person name="Umen J.G."/>
            <person name="Toyoda A."/>
            <person name="Nozaki H."/>
        </authorList>
    </citation>
    <scope>NUCLEOTIDE SEQUENCE</scope>
    <source>
        <strain evidence="1">NIES-3786</strain>
    </source>
</reference>
<dbReference type="SUPFAM" id="SSF56300">
    <property type="entry name" value="Metallo-dependent phosphatases"/>
    <property type="match status" value="1"/>
</dbReference>
<accession>A0A8J4CI64</accession>
<evidence type="ECO:0008006" key="3">
    <source>
        <dbReference type="Google" id="ProtNLM"/>
    </source>
</evidence>
<dbReference type="InterPro" id="IPR000979">
    <property type="entry name" value="Phosphodiesterase_MJ0936/Vps29"/>
</dbReference>
<dbReference type="PANTHER" id="PTHR11124">
    <property type="entry name" value="VACUOLAR SORTING PROTEIN VPS29"/>
    <property type="match status" value="1"/>
</dbReference>
<evidence type="ECO:0000313" key="1">
    <source>
        <dbReference type="EMBL" id="GIL82321.1"/>
    </source>
</evidence>
<evidence type="ECO:0000313" key="2">
    <source>
        <dbReference type="Proteomes" id="UP000747110"/>
    </source>
</evidence>
<proteinExistence type="predicted"/>
<name>A0A8J4CI64_9CHLO</name>
<protein>
    <recommendedName>
        <fullName evidence="3">Vacuolar protein sorting-associated protein 29</fullName>
    </recommendedName>
</protein>
<organism evidence="1 2">
    <name type="scientific">Volvox reticuliferus</name>
    <dbReference type="NCBI Taxonomy" id="1737510"/>
    <lineage>
        <taxon>Eukaryota</taxon>
        <taxon>Viridiplantae</taxon>
        <taxon>Chlorophyta</taxon>
        <taxon>core chlorophytes</taxon>
        <taxon>Chlorophyceae</taxon>
        <taxon>CS clade</taxon>
        <taxon>Chlamydomonadales</taxon>
        <taxon>Volvocaceae</taxon>
        <taxon>Volvox</taxon>
    </lineage>
</organism>
<dbReference type="OrthoDB" id="10258130at2759"/>
<dbReference type="InterPro" id="IPR029052">
    <property type="entry name" value="Metallo-depent_PP-like"/>
</dbReference>
<dbReference type="Gene3D" id="3.60.21.10">
    <property type="match status" value="1"/>
</dbReference>
<keyword evidence="2" id="KW-1185">Reference proteome</keyword>
<dbReference type="Proteomes" id="UP000747110">
    <property type="component" value="Unassembled WGS sequence"/>
</dbReference>
<sequence>MVLVLCIGDLHIPHRAADLPAKFKELLKPGKIHTTICVGNVCSKVCVPYLVSGFRAVSSLAIHPFTWGPVVPRFSLTTCARYQEIFMLLPGTSTSFKHLINWSWIWQDSKLASYTVTRLFPGEIQTLPRCSSAKWRRISS</sequence>